<protein>
    <submittedName>
        <fullName evidence="1">Uncharacterized protein</fullName>
    </submittedName>
</protein>
<name>A0A2G9ZP75_9BACT</name>
<reference evidence="1 2" key="1">
    <citation type="submission" date="2017-09" db="EMBL/GenBank/DDBJ databases">
        <title>Depth-based differentiation of microbial function through sediment-hosted aquifers and enrichment of novel symbionts in the deep terrestrial subsurface.</title>
        <authorList>
            <person name="Probst A.J."/>
            <person name="Ladd B."/>
            <person name="Jarett J.K."/>
            <person name="Geller-Mcgrath D.E."/>
            <person name="Sieber C.M."/>
            <person name="Emerson J.B."/>
            <person name="Anantharaman K."/>
            <person name="Thomas B.C."/>
            <person name="Malmstrom R."/>
            <person name="Stieglmeier M."/>
            <person name="Klingl A."/>
            <person name="Woyke T."/>
            <person name="Ryan C.M."/>
            <person name="Banfield J.F."/>
        </authorList>
    </citation>
    <scope>NUCLEOTIDE SEQUENCE [LARGE SCALE GENOMIC DNA]</scope>
    <source>
        <strain evidence="1">CG23_combo_of_CG06-09_8_20_14_all_49_15</strain>
    </source>
</reference>
<comment type="caution">
    <text evidence="1">The sequence shown here is derived from an EMBL/GenBank/DDBJ whole genome shotgun (WGS) entry which is preliminary data.</text>
</comment>
<evidence type="ECO:0000313" key="2">
    <source>
        <dbReference type="Proteomes" id="UP000230729"/>
    </source>
</evidence>
<dbReference type="AlphaFoldDB" id="A0A2G9ZP75"/>
<proteinExistence type="predicted"/>
<gene>
    <name evidence="1" type="ORF">COX22_00495</name>
</gene>
<dbReference type="EMBL" id="PCSD01000008">
    <property type="protein sequence ID" value="PIP34138.1"/>
    <property type="molecule type" value="Genomic_DNA"/>
</dbReference>
<sequence length="106" mass="12675">MIVRNKLVFQERKYNFFPTGFEIISLKTNQVSAKYLWSDFKFFSLDKGCVDKQALVLNNHLPTDDKNIYLKLNKFGAYITVVVDHAYYEQLYKLIKEYLPEKFYGR</sequence>
<accession>A0A2G9ZP75</accession>
<organism evidence="1 2">
    <name type="scientific">Candidatus Falkowbacteria bacterium CG23_combo_of_CG06-09_8_20_14_all_49_15</name>
    <dbReference type="NCBI Taxonomy" id="1974572"/>
    <lineage>
        <taxon>Bacteria</taxon>
        <taxon>Candidatus Falkowiibacteriota</taxon>
    </lineage>
</organism>
<dbReference type="Proteomes" id="UP000230729">
    <property type="component" value="Unassembled WGS sequence"/>
</dbReference>
<evidence type="ECO:0000313" key="1">
    <source>
        <dbReference type="EMBL" id="PIP34138.1"/>
    </source>
</evidence>